<dbReference type="KEGG" id="mey:TM49_01735"/>
<dbReference type="Proteomes" id="UP000032611">
    <property type="component" value="Chromosome"/>
</dbReference>
<dbReference type="STRING" id="1486262.TM49_01735"/>
<keyword evidence="2" id="KW-1185">Reference proteome</keyword>
<dbReference type="EMBL" id="CP010803">
    <property type="protein sequence ID" value="AJY44691.1"/>
    <property type="molecule type" value="Genomic_DNA"/>
</dbReference>
<organism evidence="1 2">
    <name type="scientific">Martelella endophytica</name>
    <dbReference type="NCBI Taxonomy" id="1486262"/>
    <lineage>
        <taxon>Bacteria</taxon>
        <taxon>Pseudomonadati</taxon>
        <taxon>Pseudomonadota</taxon>
        <taxon>Alphaproteobacteria</taxon>
        <taxon>Hyphomicrobiales</taxon>
        <taxon>Aurantimonadaceae</taxon>
        <taxon>Martelella</taxon>
    </lineage>
</organism>
<evidence type="ECO:0000313" key="2">
    <source>
        <dbReference type="Proteomes" id="UP000032611"/>
    </source>
</evidence>
<proteinExistence type="predicted"/>
<sequence length="99" mass="11260">MAREVTRVFHFDVEIDREDVLEALSDEDIRQECARRQLSAIDDAGQDIEQLARLIARGETEDALKLLQKLAPPYADLISPASLMRIEALHQKDMLNVQS</sequence>
<dbReference type="AlphaFoldDB" id="A0A0D5LKL1"/>
<dbReference type="PATRIC" id="fig|1486262.3.peg.358"/>
<evidence type="ECO:0000313" key="1">
    <source>
        <dbReference type="EMBL" id="AJY44691.1"/>
    </source>
</evidence>
<name>A0A0D5LKL1_MAREN</name>
<reference evidence="1 2" key="1">
    <citation type="journal article" date="2015" name="Genome Announc.">
        <title>Complete genome sequence of Martelella endophytica YC6887, which has antifungal activity associated with a halophyte.</title>
        <authorList>
            <person name="Khan A."/>
            <person name="Khan H."/>
            <person name="Chung E.J."/>
            <person name="Hossain M.T."/>
            <person name="Chung Y.R."/>
        </authorList>
    </citation>
    <scope>NUCLEOTIDE SEQUENCE [LARGE SCALE GENOMIC DNA]</scope>
    <source>
        <strain evidence="1">YC6887</strain>
    </source>
</reference>
<gene>
    <name evidence="1" type="ORF">TM49_01735</name>
</gene>
<protein>
    <submittedName>
        <fullName evidence="1">Uncharacterized protein</fullName>
    </submittedName>
</protein>
<accession>A0A0D5LKL1</accession>
<dbReference type="HOGENOM" id="CLU_2316956_0_0_5"/>